<evidence type="ECO:0008006" key="7">
    <source>
        <dbReference type="Google" id="ProtNLM"/>
    </source>
</evidence>
<dbReference type="InterPro" id="IPR007863">
    <property type="entry name" value="Peptidase_M16_C"/>
</dbReference>
<dbReference type="Proteomes" id="UP000231480">
    <property type="component" value="Unassembled WGS sequence"/>
</dbReference>
<reference evidence="5 6" key="1">
    <citation type="submission" date="2017-09" db="EMBL/GenBank/DDBJ databases">
        <title>Depth-based differentiation of microbial function through sediment-hosted aquifers and enrichment of novel symbionts in the deep terrestrial subsurface.</title>
        <authorList>
            <person name="Probst A.J."/>
            <person name="Ladd B."/>
            <person name="Jarett J.K."/>
            <person name="Geller-Mcgrath D.E."/>
            <person name="Sieber C.M."/>
            <person name="Emerson J.B."/>
            <person name="Anantharaman K."/>
            <person name="Thomas B.C."/>
            <person name="Malmstrom R."/>
            <person name="Stieglmeier M."/>
            <person name="Klingl A."/>
            <person name="Woyke T."/>
            <person name="Ryan C.M."/>
            <person name="Banfield J.F."/>
        </authorList>
    </citation>
    <scope>NUCLEOTIDE SEQUENCE [LARGE SCALE GENOMIC DNA]</scope>
    <source>
        <strain evidence="5">CG23_combo_of_CG06-09_8_20_14_all_37_13</strain>
    </source>
</reference>
<dbReference type="EMBL" id="PCRH01000039">
    <property type="protein sequence ID" value="PIP17108.1"/>
    <property type="molecule type" value="Genomic_DNA"/>
</dbReference>
<organism evidence="5 6">
    <name type="scientific">Candidatus Portnoybacteria bacterium CG23_combo_of_CG06-09_8_20_14_all_37_13</name>
    <dbReference type="NCBI Taxonomy" id="1974819"/>
    <lineage>
        <taxon>Bacteria</taxon>
        <taxon>Candidatus Portnoyibacteriota</taxon>
    </lineage>
</organism>
<comment type="caution">
    <text evidence="5">The sequence shown here is derived from an EMBL/GenBank/DDBJ whole genome shotgun (WGS) entry which is preliminary data.</text>
</comment>
<dbReference type="Pfam" id="PF00675">
    <property type="entry name" value="Peptidase_M16"/>
    <property type="match status" value="1"/>
</dbReference>
<sequence>MFQKQILKNGLRIITAPMASTKTAAVLIAVAAGSKYETKQNNGISHFLEHMFFKGTRKRPNTLAISEELDRVGGAYNAFTSEEYTGYWAKVDYKHLDLALDVVSDIFLNSQLEEKKIEREKGVITEEINMYQDMPMHYVGILFNKLLYKNQPAGFMIAGNKENIIKFQRKDFLQYLQNYYVAENTVICLAGNIENNIEKYFKDIKIGRARPKIKVQEKQSKPETLIFHKETDQTHFCLGVRGYSLFHPDKYAMSVLGVLLGGMMSSRLWIAVRERQGLAYYVHTDIENQTDTGYLVTQAGVEHNKAEKAIKLILKEYQRVKDEKISQKELQKVKDCIKGRMMLELESSDSVASFVCIQEILKKEILTPEQVFAKIDKVRPEDIKRVANDIFQNKKLNLAVICPKKLKLQPAISLE</sequence>
<evidence type="ECO:0000313" key="6">
    <source>
        <dbReference type="Proteomes" id="UP000231480"/>
    </source>
</evidence>
<gene>
    <name evidence="5" type="ORF">COX44_01735</name>
</gene>
<dbReference type="Gene3D" id="3.30.830.10">
    <property type="entry name" value="Metalloenzyme, LuxS/M16 peptidase-like"/>
    <property type="match status" value="2"/>
</dbReference>
<dbReference type="Pfam" id="PF05193">
    <property type="entry name" value="Peptidase_M16_C"/>
    <property type="match status" value="1"/>
</dbReference>
<dbReference type="PROSITE" id="PS00143">
    <property type="entry name" value="INSULINASE"/>
    <property type="match status" value="1"/>
</dbReference>
<comment type="similarity">
    <text evidence="1 2">Belongs to the peptidase M16 family.</text>
</comment>
<dbReference type="AlphaFoldDB" id="A0A2G9YCZ9"/>
<protein>
    <recommendedName>
        <fullName evidence="7">Peptidase M16</fullName>
    </recommendedName>
</protein>
<dbReference type="GO" id="GO:0006508">
    <property type="term" value="P:proteolysis"/>
    <property type="evidence" value="ECO:0007669"/>
    <property type="project" value="InterPro"/>
</dbReference>
<dbReference type="InterPro" id="IPR011249">
    <property type="entry name" value="Metalloenz_LuxS/M16"/>
</dbReference>
<name>A0A2G9YCZ9_9BACT</name>
<proteinExistence type="inferred from homology"/>
<dbReference type="GO" id="GO:0046872">
    <property type="term" value="F:metal ion binding"/>
    <property type="evidence" value="ECO:0007669"/>
    <property type="project" value="InterPro"/>
</dbReference>
<dbReference type="InterPro" id="IPR050361">
    <property type="entry name" value="MPP/UQCRC_Complex"/>
</dbReference>
<feature type="domain" description="Peptidase M16 C-terminal" evidence="4">
    <location>
        <begin position="166"/>
        <end position="334"/>
    </location>
</feature>
<feature type="domain" description="Peptidase M16 N-terminal" evidence="3">
    <location>
        <begin position="14"/>
        <end position="155"/>
    </location>
</feature>
<evidence type="ECO:0000313" key="5">
    <source>
        <dbReference type="EMBL" id="PIP17108.1"/>
    </source>
</evidence>
<dbReference type="InterPro" id="IPR011765">
    <property type="entry name" value="Pept_M16_N"/>
</dbReference>
<dbReference type="InterPro" id="IPR001431">
    <property type="entry name" value="Pept_M16_Zn_BS"/>
</dbReference>
<dbReference type="GO" id="GO:0004222">
    <property type="term" value="F:metalloendopeptidase activity"/>
    <property type="evidence" value="ECO:0007669"/>
    <property type="project" value="InterPro"/>
</dbReference>
<evidence type="ECO:0000256" key="1">
    <source>
        <dbReference type="ARBA" id="ARBA00007261"/>
    </source>
</evidence>
<dbReference type="PANTHER" id="PTHR11851">
    <property type="entry name" value="METALLOPROTEASE"/>
    <property type="match status" value="1"/>
</dbReference>
<dbReference type="PANTHER" id="PTHR11851:SF49">
    <property type="entry name" value="MITOCHONDRIAL-PROCESSING PEPTIDASE SUBUNIT ALPHA"/>
    <property type="match status" value="1"/>
</dbReference>
<evidence type="ECO:0000259" key="4">
    <source>
        <dbReference type="Pfam" id="PF05193"/>
    </source>
</evidence>
<evidence type="ECO:0000256" key="2">
    <source>
        <dbReference type="RuleBase" id="RU004447"/>
    </source>
</evidence>
<accession>A0A2G9YCZ9</accession>
<evidence type="ECO:0000259" key="3">
    <source>
        <dbReference type="Pfam" id="PF00675"/>
    </source>
</evidence>
<dbReference type="SUPFAM" id="SSF63411">
    <property type="entry name" value="LuxS/MPP-like metallohydrolase"/>
    <property type="match status" value="2"/>
</dbReference>